<organism evidence="1 2">
    <name type="scientific">Staphylococcus pasteuri_A</name>
    <dbReference type="NCBI Taxonomy" id="3062664"/>
    <lineage>
        <taxon>Bacteria</taxon>
        <taxon>Bacillati</taxon>
        <taxon>Bacillota</taxon>
        <taxon>Bacilli</taxon>
        <taxon>Bacillales</taxon>
        <taxon>Staphylococcaceae</taxon>
        <taxon>Staphylococcus</taxon>
    </lineage>
</organism>
<evidence type="ECO:0000313" key="2">
    <source>
        <dbReference type="Proteomes" id="UP001170310"/>
    </source>
</evidence>
<dbReference type="RefSeq" id="WP_368506728.1">
    <property type="nucleotide sequence ID" value="NZ_JAUOQO010000470.1"/>
</dbReference>
<gene>
    <name evidence="1" type="ORF">Q4528_14370</name>
</gene>
<feature type="non-terminal residue" evidence="1">
    <location>
        <position position="1"/>
    </location>
</feature>
<reference evidence="1" key="1">
    <citation type="submission" date="2023-07" db="EMBL/GenBank/DDBJ databases">
        <title>Genome content predicts the carbon catabolic preferences of heterotrophic bacteria.</title>
        <authorList>
            <person name="Gralka M."/>
        </authorList>
    </citation>
    <scope>NUCLEOTIDE SEQUENCE</scope>
    <source>
        <strain evidence="1">E2R20</strain>
    </source>
</reference>
<evidence type="ECO:0000313" key="1">
    <source>
        <dbReference type="EMBL" id="MDO6575298.1"/>
    </source>
</evidence>
<sequence length="75" mass="8207">VLLKFVGGYIYAYTFKTRGGKLAAGQTGNIKCLASELTHSDLNGGMFKNTSDISVIVGDKFVSLINHQMSTRYCR</sequence>
<protein>
    <submittedName>
        <fullName evidence="1">DUF1275 domain-containing protein</fullName>
    </submittedName>
</protein>
<dbReference type="EMBL" id="JAUOQO010000470">
    <property type="protein sequence ID" value="MDO6575298.1"/>
    <property type="molecule type" value="Genomic_DNA"/>
</dbReference>
<dbReference type="AlphaFoldDB" id="A0AAW7YVC1"/>
<name>A0AAW7YVC1_9STAP</name>
<proteinExistence type="predicted"/>
<keyword evidence="2" id="KW-1185">Reference proteome</keyword>
<accession>A0AAW7YVC1</accession>
<dbReference type="Proteomes" id="UP001170310">
    <property type="component" value="Unassembled WGS sequence"/>
</dbReference>
<comment type="caution">
    <text evidence="1">The sequence shown here is derived from an EMBL/GenBank/DDBJ whole genome shotgun (WGS) entry which is preliminary data.</text>
</comment>